<dbReference type="InterPro" id="IPR004360">
    <property type="entry name" value="Glyas_Fos-R_dOase_dom"/>
</dbReference>
<evidence type="ECO:0000313" key="4">
    <source>
        <dbReference type="Proteomes" id="UP000779508"/>
    </source>
</evidence>
<dbReference type="InterPro" id="IPR051785">
    <property type="entry name" value="MMCE/EMCE_epimerase"/>
</dbReference>
<feature type="domain" description="VOC" evidence="2">
    <location>
        <begin position="3"/>
        <end position="121"/>
    </location>
</feature>
<dbReference type="EMBL" id="JAHLQK010000001">
    <property type="protein sequence ID" value="MBU5674844.1"/>
    <property type="molecule type" value="Genomic_DNA"/>
</dbReference>
<dbReference type="Pfam" id="PF00903">
    <property type="entry name" value="Glyoxalase"/>
    <property type="match status" value="1"/>
</dbReference>
<protein>
    <submittedName>
        <fullName evidence="3">VOC family protein</fullName>
    </submittedName>
</protein>
<dbReference type="PANTHER" id="PTHR43048">
    <property type="entry name" value="METHYLMALONYL-COA EPIMERASE"/>
    <property type="match status" value="1"/>
</dbReference>
<dbReference type="RefSeq" id="WP_216414363.1">
    <property type="nucleotide sequence ID" value="NZ_JAHLQK010000001.1"/>
</dbReference>
<keyword evidence="4" id="KW-1185">Reference proteome</keyword>
<sequence>MYKMDHVGVRIKDSKISTEFYCNILGCEVVGTLKNEERELIFLRAGDGVIELINKFNHYEERSAGVVDHIAFTVDNLDEAIKKLKESGVNILGDKPIQVTESMRVIFFEGPDRERLEFVEKR</sequence>
<evidence type="ECO:0000313" key="3">
    <source>
        <dbReference type="EMBL" id="MBU5674844.1"/>
    </source>
</evidence>
<gene>
    <name evidence="3" type="ORF">KQI88_00245</name>
</gene>
<comment type="caution">
    <text evidence="3">The sequence shown here is derived from an EMBL/GenBank/DDBJ whole genome shotgun (WGS) entry which is preliminary data.</text>
</comment>
<dbReference type="Proteomes" id="UP000779508">
    <property type="component" value="Unassembled WGS sequence"/>
</dbReference>
<dbReference type="PROSITE" id="PS51819">
    <property type="entry name" value="VOC"/>
    <property type="match status" value="1"/>
</dbReference>
<dbReference type="PANTHER" id="PTHR43048:SF3">
    <property type="entry name" value="METHYLMALONYL-COA EPIMERASE, MITOCHONDRIAL"/>
    <property type="match status" value="1"/>
</dbReference>
<organism evidence="3 4">
    <name type="scientific">Alkaliphilus flagellatus</name>
    <dbReference type="NCBI Taxonomy" id="2841507"/>
    <lineage>
        <taxon>Bacteria</taxon>
        <taxon>Bacillati</taxon>
        <taxon>Bacillota</taxon>
        <taxon>Clostridia</taxon>
        <taxon>Peptostreptococcales</taxon>
        <taxon>Natronincolaceae</taxon>
        <taxon>Alkaliphilus</taxon>
    </lineage>
</organism>
<accession>A0ABS6FX97</accession>
<keyword evidence="1" id="KW-0479">Metal-binding</keyword>
<evidence type="ECO:0000259" key="2">
    <source>
        <dbReference type="PROSITE" id="PS51819"/>
    </source>
</evidence>
<evidence type="ECO:0000256" key="1">
    <source>
        <dbReference type="ARBA" id="ARBA00022723"/>
    </source>
</evidence>
<reference evidence="3 4" key="1">
    <citation type="submission" date="2021-06" db="EMBL/GenBank/DDBJ databases">
        <authorList>
            <person name="Sun Q."/>
            <person name="Li D."/>
        </authorList>
    </citation>
    <scope>NUCLEOTIDE SEQUENCE [LARGE SCALE GENOMIC DNA]</scope>
    <source>
        <strain evidence="3 4">MSJ-5</strain>
    </source>
</reference>
<name>A0ABS6FX97_9FIRM</name>
<proteinExistence type="predicted"/>
<dbReference type="InterPro" id="IPR037523">
    <property type="entry name" value="VOC_core"/>
</dbReference>